<proteinExistence type="predicted"/>
<gene>
    <name evidence="1" type="ORF">pETSU_062</name>
</gene>
<protein>
    <submittedName>
        <fullName evidence="1">Putative major capsid protein</fullName>
    </submittedName>
</protein>
<dbReference type="Pfam" id="PF25620">
    <property type="entry name" value="PhiKZ_MCP"/>
    <property type="match status" value="1"/>
</dbReference>
<dbReference type="EMBL" id="MK689364">
    <property type="protein sequence ID" value="QBZ70643.1"/>
    <property type="molecule type" value="Genomic_DNA"/>
</dbReference>
<keyword evidence="2" id="KW-1185">Reference proteome</keyword>
<name>A0A4D6DWD0_9CAUD</name>
<reference evidence="1 2" key="1">
    <citation type="submission" date="2019-03" db="EMBL/GenBank/DDBJ databases">
        <authorList>
            <person name="Kim S.G."/>
            <person name="Park S.C."/>
        </authorList>
    </citation>
    <scope>NUCLEOTIDE SEQUENCE [LARGE SCALE GENOMIC DNA]</scope>
</reference>
<accession>A0A4D6DWD0</accession>
<organism evidence="1 2">
    <name type="scientific">Edwardsiella phage pEt-SU</name>
    <dbReference type="NCBI Taxonomy" id="2562142"/>
    <lineage>
        <taxon>Viruses</taxon>
        <taxon>Duplodnaviria</taxon>
        <taxon>Heunggongvirae</taxon>
        <taxon>Uroviricota</taxon>
        <taxon>Caudoviricetes</taxon>
        <taxon>Chimalliviridae</taxon>
        <taxon>Petsuvirus</taxon>
        <taxon>Petsuvirus pEtSU</taxon>
    </lineage>
</organism>
<dbReference type="InterPro" id="IPR057920">
    <property type="entry name" value="PhiKZ_MCP"/>
</dbReference>
<evidence type="ECO:0000313" key="2">
    <source>
        <dbReference type="Proteomes" id="UP000297195"/>
    </source>
</evidence>
<dbReference type="Proteomes" id="UP000297195">
    <property type="component" value="Segment"/>
</dbReference>
<sequence length="719" mass="77996">MEQNKFRFKTSKAGGDLKAIINGIASGRLTEAKGDLTSIVGNESMTSTLKTLQSGMTYGQQAAVASAIEGASNNGNFQTRAEQLRDMIKHGGMESFSMQMDAGAVARQKAATIELNARSNRQWEAAETLYPTLVVPYDQEALVLPIDIAGVGAYNSSGNANEAFEDLRPIASVLSDSKFNAGDDLKLVPVLPANPADANAAMFVPSADFTPWDATYDANDLLKRESHKTNYLAIRKINNLLSLCRAPGSAAFEQNDEIESSSIRLDSLLLKVKTKDGEGFVTLDTSNMSGVAARPSTGVTSDEKRQINFVLNNLAVTQLKDAAGASTTLFKSLQDAGLKVFVSLELSATYHRSTRTWSPTVSPVAIAYVINRDGDRLVVGSSAMPEDVATLITAQALDASIHGVLLKMNHANTNRSRYGTTVVYANTQKTYNINRRQPISVKYPMLDTDNNADVLAMLVQQMDIMVTRNMSHDAFKAANAHFDYVYDNNGMKIVNINDDSSSVLPGQHFLGTVGIETTIDLIKEVSTLDSKDTLDNIRAALVNKIYDIITGLRIRSNLSALKELDGRSEEYDIVAHAALAPFLMTVGDYRTFGTNIKFNIVETNIDSEIGRMWVVPKSQTKNGDIDIFGGMGICVTKELLVIEGSVQQSDRQYRMIITQPAYQHHSLCPVAGRLTIADIDKLMGDDGLISQVNKHLVEVTGTLDTGAAAGSQEIPVEIP</sequence>
<evidence type="ECO:0000313" key="1">
    <source>
        <dbReference type="EMBL" id="QBZ70643.1"/>
    </source>
</evidence>